<feature type="compositionally biased region" description="Basic and acidic residues" evidence="5">
    <location>
        <begin position="976"/>
        <end position="992"/>
    </location>
</feature>
<dbReference type="GO" id="GO:0031213">
    <property type="term" value="C:RSF complex"/>
    <property type="evidence" value="ECO:0007669"/>
    <property type="project" value="InterPro"/>
</dbReference>
<proteinExistence type="predicted"/>
<accession>A0A817N6I9</accession>
<dbReference type="PROSITE" id="PS01359">
    <property type="entry name" value="ZF_PHD_1"/>
    <property type="match status" value="1"/>
</dbReference>
<dbReference type="Gene3D" id="3.30.40.10">
    <property type="entry name" value="Zinc/RING finger domain, C3HC4 (zinc finger)"/>
    <property type="match status" value="1"/>
</dbReference>
<sequence length="1487" mass="169212">MSVDMMDLDHDDPRIIDPEILKKELVISLPILSEADVQMMLNGAYFSREECSSDDDEEKEKPCLKRDQRRSNLLNNPDYGTILCFIDKFRSYINIKKYPLRILEDNLISEQEKLSHRFIDFHLALLKRVNSGRTIKADQFISTMAKFAYRFNYDDGNQLDERGYSKTSIDIKLRVLKNLLEKQFDYDQKLKTAVASKSAIEIRSKPFGRDRYGASYWLYTDTDCFFRLFRENIDRNCTWKSVAKDQTELENLIKILIADHVVRKKFPGWKFSYPSFNSLSTSHEFEEHYASNLFHCKNKNELSDGSSSSFVLFHSGLIKPDRVDFDPFVNLNRNLPPSTPVSPSMANGTEEKNDLDIPSDSESINSVEITGRRLRISSSVDTANDLYSLDFSQHSLSNNLENDVVETSIKTIEKKSTNNADEGDDDVQVIMLKPSLEQGVKRKLVEYDDSESQSEMEDNGKIDENSEDSHHSSVNKQSTTNADLPIALRRTKRGHKSVISELSSSPSSTSQSGVQSLRRRKSADNTWKSPSYLSKGNGRRERSNRRRRVGGGKKSMNGESSSTSDEQQRFNDDDDDDDDFSDDYLSNNTALDAFLNGDLLDEDDDDNDYISQRKARTVAQYQEKYQVSFKACTTCSQSTRPDSLLLCEDCDDAYHIECLVPELFAVPFDNWYCPLCDHKRLCDGLIEKLHILIQDQYEYEMKRRLYVSKRRKRLTNVAVNVDRYVRQPGNDIQRKMIVSSDDEENEKITDSTNDDENFFGFRINTRKNSINDDDSVCEDKNKKNTRTINNGNSVNGCKGQKKNSSTNGEDSVFGNKKKTNSTNNERNEYGNKSKKKINLTSDDDSVYGTKAKKKMNSTSDEDSVYGSKQKKKSSSTTDDDSVYGSKKKINSTNDKDSAHGSKSKKKTNSTNNERTVYGDKSKKKINLTSDDDSVYGSKAKNKINSTSDEDSVYGSKQKKETNSTNRAYSGFIFNNDENRKPSSQEEEHEQTGKRSVRTCRRKAASYSFDDYDKKMKEAIINSGANKELVEVDSDDSGDILMRKKSSKKRARYELDEDFDASDSKHDREYVPSSSRRRTINEDGRSNAKDFEDNDNDDFGMSDDDSAWINRRKLSTSSASKKKSNATYSRTNNRKSTMKSDDDSMLSQIHMESFSPQVKVKSEPITEFDQNVIRPNVFDANEVVRNTSDTGPIVNHSFGKNPTTNNTLDNTPTIINTVNTATNAKNPSEKAPKRKRTSNKPRTANKPLSKNANVDNGLDENPVVENQTDKDEDTKKPKPRRARRPPAPKKKSLIQQENISDEDGAQLPAPKRRSLKKYRDSNDSPEEDDDDYDRLVHKRRLYTQGRNITRKKITDHIKELVGDEDDDEENEDAENEDADGAKKDNNNNTKPVKKNTQYDELQISDDDDDFPDEEEIIKTTGLKNLKKPAAPAKAPVLSAQYICSMPSYQFAMIDPTANFDLTCMPEPSITEPSDSNQANINNSQSATN</sequence>
<dbReference type="SUPFAM" id="SSF57903">
    <property type="entry name" value="FYVE/PHD zinc finger"/>
    <property type="match status" value="1"/>
</dbReference>
<feature type="compositionally biased region" description="Basic residues" evidence="5">
    <location>
        <begin position="542"/>
        <end position="551"/>
    </location>
</feature>
<evidence type="ECO:0000313" key="8">
    <source>
        <dbReference type="EMBL" id="CAF4129751.1"/>
    </source>
</evidence>
<feature type="compositionally biased region" description="Basic residues" evidence="5">
    <location>
        <begin position="1276"/>
        <end position="1291"/>
    </location>
</feature>
<dbReference type="Proteomes" id="UP000663873">
    <property type="component" value="Unassembled WGS sequence"/>
</dbReference>
<name>A0A817N6I9_9BILA</name>
<keyword evidence="1" id="KW-0479">Metal-binding</keyword>
<feature type="region of interest" description="Disordered" evidence="5">
    <location>
        <begin position="1192"/>
        <end position="1211"/>
    </location>
</feature>
<feature type="compositionally biased region" description="Low complexity" evidence="5">
    <location>
        <begin position="1472"/>
        <end position="1487"/>
    </location>
</feature>
<dbReference type="EMBL" id="CAJOBP010000140">
    <property type="protein sequence ID" value="CAF4129751.1"/>
    <property type="molecule type" value="Genomic_DNA"/>
</dbReference>
<feature type="compositionally biased region" description="Acidic residues" evidence="5">
    <location>
        <begin position="1361"/>
        <end position="1377"/>
    </location>
</feature>
<feature type="compositionally biased region" description="Polar residues" evidence="5">
    <location>
        <begin position="786"/>
        <end position="795"/>
    </location>
</feature>
<feature type="region of interest" description="Disordered" evidence="5">
    <location>
        <begin position="336"/>
        <end position="362"/>
    </location>
</feature>
<feature type="compositionally biased region" description="Polar residues" evidence="5">
    <location>
        <begin position="472"/>
        <end position="482"/>
    </location>
</feature>
<feature type="compositionally biased region" description="Basic and acidic residues" evidence="5">
    <location>
        <begin position="1078"/>
        <end position="1090"/>
    </location>
</feature>
<evidence type="ECO:0000313" key="7">
    <source>
        <dbReference type="EMBL" id="CAF3092362.1"/>
    </source>
</evidence>
<dbReference type="InterPro" id="IPR028938">
    <property type="entry name" value="Rsf1-like"/>
</dbReference>
<keyword evidence="3" id="KW-0862">Zinc</keyword>
<feature type="region of interest" description="Disordered" evidence="5">
    <location>
        <begin position="442"/>
        <end position="582"/>
    </location>
</feature>
<dbReference type="Pfam" id="PF00628">
    <property type="entry name" value="PHD"/>
    <property type="match status" value="1"/>
</dbReference>
<dbReference type="GO" id="GO:0008270">
    <property type="term" value="F:zinc ion binding"/>
    <property type="evidence" value="ECO:0007669"/>
    <property type="project" value="UniProtKB-KW"/>
</dbReference>
<dbReference type="InterPro" id="IPR011011">
    <property type="entry name" value="Znf_FYVE_PHD"/>
</dbReference>
<dbReference type="OrthoDB" id="10055895at2759"/>
<feature type="compositionally biased region" description="Basic and acidic residues" evidence="5">
    <location>
        <begin position="1266"/>
        <end position="1275"/>
    </location>
</feature>
<dbReference type="PANTHER" id="PTHR14296:SF16">
    <property type="entry name" value="REMODELING AND SPACING FACTOR 1"/>
    <property type="match status" value="1"/>
</dbReference>
<evidence type="ECO:0000313" key="9">
    <source>
        <dbReference type="Proteomes" id="UP000663825"/>
    </source>
</evidence>
<evidence type="ECO:0000256" key="2">
    <source>
        <dbReference type="ARBA" id="ARBA00022771"/>
    </source>
</evidence>
<feature type="compositionally biased region" description="Low complexity" evidence="5">
    <location>
        <begin position="1200"/>
        <end position="1211"/>
    </location>
</feature>
<dbReference type="PANTHER" id="PTHR14296">
    <property type="entry name" value="REMODELING AND SPACING FACTOR 1"/>
    <property type="match status" value="1"/>
</dbReference>
<evidence type="ECO:0000256" key="4">
    <source>
        <dbReference type="PROSITE-ProRule" id="PRU00146"/>
    </source>
</evidence>
<dbReference type="PROSITE" id="PS50016">
    <property type="entry name" value="ZF_PHD_2"/>
    <property type="match status" value="1"/>
</dbReference>
<feature type="region of interest" description="Disordered" evidence="5">
    <location>
        <begin position="1058"/>
        <end position="1143"/>
    </location>
</feature>
<keyword evidence="10" id="KW-1185">Reference proteome</keyword>
<evidence type="ECO:0000256" key="5">
    <source>
        <dbReference type="SAM" id="MobiDB-lite"/>
    </source>
</evidence>
<feature type="region of interest" description="Disordered" evidence="5">
    <location>
        <begin position="778"/>
        <end position="998"/>
    </location>
</feature>
<feature type="compositionally biased region" description="Low complexity" evidence="5">
    <location>
        <begin position="497"/>
        <end position="516"/>
    </location>
</feature>
<evidence type="ECO:0000256" key="1">
    <source>
        <dbReference type="ARBA" id="ARBA00022723"/>
    </source>
</evidence>
<dbReference type="SMART" id="SM00249">
    <property type="entry name" value="PHD"/>
    <property type="match status" value="1"/>
</dbReference>
<dbReference type="EMBL" id="CAJNXB010000767">
    <property type="protein sequence ID" value="CAF3092362.1"/>
    <property type="molecule type" value="Genomic_DNA"/>
</dbReference>
<dbReference type="InterPro" id="IPR001965">
    <property type="entry name" value="Znf_PHD"/>
</dbReference>
<evidence type="ECO:0000313" key="10">
    <source>
        <dbReference type="Proteomes" id="UP000663873"/>
    </source>
</evidence>
<feature type="compositionally biased region" description="Basic residues" evidence="5">
    <location>
        <begin position="1109"/>
        <end position="1123"/>
    </location>
</feature>
<comment type="caution">
    <text evidence="7">The sequence shown here is derived from an EMBL/GenBank/DDBJ whole genome shotgun (WGS) entry which is preliminary data.</text>
</comment>
<feature type="compositionally biased region" description="Acidic residues" evidence="5">
    <location>
        <begin position="1091"/>
        <end position="1105"/>
    </location>
</feature>
<dbReference type="InterPro" id="IPR019787">
    <property type="entry name" value="Znf_PHD-finger"/>
</dbReference>
<evidence type="ECO:0000256" key="3">
    <source>
        <dbReference type="ARBA" id="ARBA00022833"/>
    </source>
</evidence>
<dbReference type="InterPro" id="IPR019786">
    <property type="entry name" value="Zinc_finger_PHD-type_CS"/>
</dbReference>
<feature type="compositionally biased region" description="Basic and acidic residues" evidence="5">
    <location>
        <begin position="458"/>
        <end position="471"/>
    </location>
</feature>
<feature type="domain" description="PHD-type" evidence="6">
    <location>
        <begin position="629"/>
        <end position="679"/>
    </location>
</feature>
<feature type="compositionally biased region" description="Acidic residues" evidence="5">
    <location>
        <begin position="1401"/>
        <end position="1412"/>
    </location>
</feature>
<feature type="compositionally biased region" description="Polar residues" evidence="5">
    <location>
        <begin position="336"/>
        <end position="347"/>
    </location>
</feature>
<protein>
    <recommendedName>
        <fullName evidence="6">PHD-type domain-containing protein</fullName>
    </recommendedName>
</protein>
<dbReference type="InterPro" id="IPR013083">
    <property type="entry name" value="Znf_RING/FYVE/PHD"/>
</dbReference>
<dbReference type="GO" id="GO:0042393">
    <property type="term" value="F:histone binding"/>
    <property type="evidence" value="ECO:0007669"/>
    <property type="project" value="TreeGrafter"/>
</dbReference>
<feature type="region of interest" description="Disordered" evidence="5">
    <location>
        <begin position="1359"/>
        <end position="1412"/>
    </location>
</feature>
<keyword evidence="2 4" id="KW-0863">Zinc-finger</keyword>
<gene>
    <name evidence="7" type="ORF">TIS948_LOCUS6470</name>
    <name evidence="8" type="ORF">UJA718_LOCUS2149</name>
</gene>
<feature type="region of interest" description="Disordered" evidence="5">
    <location>
        <begin position="1465"/>
        <end position="1487"/>
    </location>
</feature>
<feature type="compositionally biased region" description="Acidic residues" evidence="5">
    <location>
        <begin position="572"/>
        <end position="582"/>
    </location>
</feature>
<feature type="compositionally biased region" description="Polar residues" evidence="5">
    <location>
        <begin position="1239"/>
        <end position="1253"/>
    </location>
</feature>
<evidence type="ECO:0000259" key="6">
    <source>
        <dbReference type="PROSITE" id="PS50016"/>
    </source>
</evidence>
<feature type="compositionally biased region" description="Acidic residues" evidence="5">
    <location>
        <begin position="1322"/>
        <end position="1331"/>
    </location>
</feature>
<feature type="compositionally biased region" description="Acidic residues" evidence="5">
    <location>
        <begin position="447"/>
        <end position="457"/>
    </location>
</feature>
<reference evidence="7" key="1">
    <citation type="submission" date="2021-02" db="EMBL/GenBank/DDBJ databases">
        <authorList>
            <person name="Nowell W R."/>
        </authorList>
    </citation>
    <scope>NUCLEOTIDE SEQUENCE</scope>
</reference>
<organism evidence="7 9">
    <name type="scientific">Rotaria socialis</name>
    <dbReference type="NCBI Taxonomy" id="392032"/>
    <lineage>
        <taxon>Eukaryota</taxon>
        <taxon>Metazoa</taxon>
        <taxon>Spiralia</taxon>
        <taxon>Gnathifera</taxon>
        <taxon>Rotifera</taxon>
        <taxon>Eurotatoria</taxon>
        <taxon>Bdelloidea</taxon>
        <taxon>Philodinida</taxon>
        <taxon>Philodinidae</taxon>
        <taxon>Rotaria</taxon>
    </lineage>
</organism>
<dbReference type="GO" id="GO:0045892">
    <property type="term" value="P:negative regulation of DNA-templated transcription"/>
    <property type="evidence" value="ECO:0007669"/>
    <property type="project" value="TreeGrafter"/>
</dbReference>
<feature type="region of interest" description="Disordered" evidence="5">
    <location>
        <begin position="1217"/>
        <end position="1335"/>
    </location>
</feature>
<dbReference type="Proteomes" id="UP000663825">
    <property type="component" value="Unassembled WGS sequence"/>
</dbReference>